<dbReference type="PANTHER" id="PTHR30481">
    <property type="entry name" value="DNA ADENINE METHYLASE"/>
    <property type="match status" value="1"/>
</dbReference>
<dbReference type="GO" id="GO:0043565">
    <property type="term" value="F:sequence-specific DNA binding"/>
    <property type="evidence" value="ECO:0007669"/>
    <property type="project" value="TreeGrafter"/>
</dbReference>
<feature type="binding site" evidence="7">
    <location>
        <position position="52"/>
    </location>
    <ligand>
        <name>S-adenosyl-L-methionine</name>
        <dbReference type="ChEBI" id="CHEBI:59789"/>
    </ligand>
</feature>
<reference evidence="9" key="1">
    <citation type="submission" date="2017-05" db="EMBL/GenBank/DDBJ databases">
        <title>Improved OligoMM genomes.</title>
        <authorList>
            <person name="Garzetti D."/>
        </authorList>
    </citation>
    <scope>NUCLEOTIDE SEQUENCE [LARGE SCALE GENOMIC DNA]</scope>
    <source>
        <strain evidence="9">YL45</strain>
    </source>
</reference>
<dbReference type="NCBIfam" id="TIGR00571">
    <property type="entry name" value="dam"/>
    <property type="match status" value="1"/>
</dbReference>
<dbReference type="GO" id="GO:0032259">
    <property type="term" value="P:methylation"/>
    <property type="evidence" value="ECO:0007669"/>
    <property type="project" value="UniProtKB-KW"/>
</dbReference>
<dbReference type="InterPro" id="IPR023095">
    <property type="entry name" value="Ade_MeTrfase_dom_2"/>
</dbReference>
<keyword evidence="3 8" id="KW-0489">Methyltransferase</keyword>
<dbReference type="GO" id="GO:0009307">
    <property type="term" value="P:DNA restriction-modification system"/>
    <property type="evidence" value="ECO:0007669"/>
    <property type="project" value="InterPro"/>
</dbReference>
<organism evidence="8 9">
    <name type="scientific">Turicimonas muris</name>
    <dbReference type="NCBI Taxonomy" id="1796652"/>
    <lineage>
        <taxon>Bacteria</taxon>
        <taxon>Pseudomonadati</taxon>
        <taxon>Pseudomonadota</taxon>
        <taxon>Betaproteobacteria</taxon>
        <taxon>Burkholderiales</taxon>
        <taxon>Sutterellaceae</taxon>
        <taxon>Turicimonas</taxon>
    </lineage>
</organism>
<dbReference type="Pfam" id="PF02086">
    <property type="entry name" value="MethyltransfD12"/>
    <property type="match status" value="1"/>
</dbReference>
<evidence type="ECO:0000256" key="2">
    <source>
        <dbReference type="ARBA" id="ARBA00011900"/>
    </source>
</evidence>
<comment type="similarity">
    <text evidence="1">Belongs to the N(4)/N(6)-methyltransferase family.</text>
</comment>
<comment type="caution">
    <text evidence="8">The sequence shown here is derived from an EMBL/GenBank/DDBJ whole genome shotgun (WGS) entry which is preliminary data.</text>
</comment>
<keyword evidence="9" id="KW-1185">Reference proteome</keyword>
<evidence type="ECO:0000256" key="4">
    <source>
        <dbReference type="ARBA" id="ARBA00022679"/>
    </source>
</evidence>
<dbReference type="InterPro" id="IPR012263">
    <property type="entry name" value="M_m6A_EcoRV"/>
</dbReference>
<dbReference type="InterPro" id="IPR012327">
    <property type="entry name" value="MeTrfase_D12"/>
</dbReference>
<feature type="binding site" evidence="7">
    <location>
        <position position="7"/>
    </location>
    <ligand>
        <name>S-adenosyl-L-methionine</name>
        <dbReference type="ChEBI" id="CHEBI:59789"/>
    </ligand>
</feature>
<dbReference type="REBASE" id="236880">
    <property type="entry name" value="M.TmuYL45ORF5045P"/>
</dbReference>
<feature type="binding site" evidence="7">
    <location>
        <position position="11"/>
    </location>
    <ligand>
        <name>S-adenosyl-L-methionine</name>
        <dbReference type="ChEBI" id="CHEBI:59789"/>
    </ligand>
</feature>
<gene>
    <name evidence="8" type="ORF">ADH67_05045</name>
</gene>
<dbReference type="GO" id="GO:1904047">
    <property type="term" value="F:S-adenosyl-L-methionine binding"/>
    <property type="evidence" value="ECO:0007669"/>
    <property type="project" value="TreeGrafter"/>
</dbReference>
<dbReference type="AlphaFoldDB" id="A0A227KQ39"/>
<sequence>MSPVLKWAGGKTQLLEELMSKVPQTYNTYFEPFIGAGAFFLSLKPKSAVINDTNEQLINLYQQLKHSPSEIISIVSSLDEVACDKNYYYKIRERYNQKITSKELDPECAALMIWINKHCFNGLYRVNSQGFFNVPYNNKVTGKSLDKDNVEAISRFLKEQNVTILCSDFENACKKVSPGDFVYLDSPYVPESSSADFTDYTKTGFSYEDHDRLADLFVRLDKLGAYVMLSNNDVPLVRELYREYNIEPLEVKRLINRNAAKRSGKEVIVTNYQ</sequence>
<evidence type="ECO:0000313" key="9">
    <source>
        <dbReference type="Proteomes" id="UP000214610"/>
    </source>
</evidence>
<dbReference type="Proteomes" id="UP000214610">
    <property type="component" value="Unassembled WGS sequence"/>
</dbReference>
<dbReference type="InterPro" id="IPR029063">
    <property type="entry name" value="SAM-dependent_MTases_sf"/>
</dbReference>
<keyword evidence="5" id="KW-0949">S-adenosyl-L-methionine</keyword>
<accession>A0A227KQ39</accession>
<dbReference type="EMBL" id="NHMP01000002">
    <property type="protein sequence ID" value="OXE50351.1"/>
    <property type="molecule type" value="Genomic_DNA"/>
</dbReference>
<dbReference type="Gene3D" id="3.40.50.150">
    <property type="entry name" value="Vaccinia Virus protein VP39"/>
    <property type="match status" value="1"/>
</dbReference>
<evidence type="ECO:0000256" key="3">
    <source>
        <dbReference type="ARBA" id="ARBA00022603"/>
    </source>
</evidence>
<name>A0A227KQ39_9BURK</name>
<evidence type="ECO:0000256" key="1">
    <source>
        <dbReference type="ARBA" id="ARBA00006594"/>
    </source>
</evidence>
<dbReference type="SUPFAM" id="SSF53335">
    <property type="entry name" value="S-adenosyl-L-methionine-dependent methyltransferases"/>
    <property type="match status" value="1"/>
</dbReference>
<dbReference type="GO" id="GO:0009007">
    <property type="term" value="F:site-specific DNA-methyltransferase (adenine-specific) activity"/>
    <property type="evidence" value="ECO:0007669"/>
    <property type="project" value="UniProtKB-EC"/>
</dbReference>
<dbReference type="GO" id="GO:0006298">
    <property type="term" value="P:mismatch repair"/>
    <property type="evidence" value="ECO:0007669"/>
    <property type="project" value="TreeGrafter"/>
</dbReference>
<keyword evidence="4" id="KW-0808">Transferase</keyword>
<dbReference type="PRINTS" id="PR00505">
    <property type="entry name" value="D12N6MTFRASE"/>
</dbReference>
<evidence type="ECO:0000256" key="7">
    <source>
        <dbReference type="PIRSR" id="PIRSR000398-1"/>
    </source>
</evidence>
<dbReference type="EC" id="2.1.1.72" evidence="2"/>
<feature type="binding site" evidence="7">
    <location>
        <position position="185"/>
    </location>
    <ligand>
        <name>S-adenosyl-L-methionine</name>
        <dbReference type="ChEBI" id="CHEBI:59789"/>
    </ligand>
</feature>
<protein>
    <recommendedName>
        <fullName evidence="2">site-specific DNA-methyltransferase (adenine-specific)</fullName>
        <ecNumber evidence="2">2.1.1.72</ecNumber>
    </recommendedName>
</protein>
<evidence type="ECO:0000313" key="8">
    <source>
        <dbReference type="EMBL" id="OXE50351.1"/>
    </source>
</evidence>
<evidence type="ECO:0000256" key="6">
    <source>
        <dbReference type="ARBA" id="ARBA00047942"/>
    </source>
</evidence>
<dbReference type="PIRSF" id="PIRSF000398">
    <property type="entry name" value="M_m6A_EcoRV"/>
    <property type="match status" value="1"/>
</dbReference>
<evidence type="ECO:0000256" key="5">
    <source>
        <dbReference type="ARBA" id="ARBA00022691"/>
    </source>
</evidence>
<dbReference type="Gene3D" id="1.10.1020.10">
    <property type="entry name" value="Adenine-specific Methyltransferase, Domain 2"/>
    <property type="match status" value="1"/>
</dbReference>
<proteinExistence type="inferred from homology"/>
<comment type="catalytic activity">
    <reaction evidence="6">
        <text>a 2'-deoxyadenosine in DNA + S-adenosyl-L-methionine = an N(6)-methyl-2'-deoxyadenosine in DNA + S-adenosyl-L-homocysteine + H(+)</text>
        <dbReference type="Rhea" id="RHEA:15197"/>
        <dbReference type="Rhea" id="RHEA-COMP:12418"/>
        <dbReference type="Rhea" id="RHEA-COMP:12419"/>
        <dbReference type="ChEBI" id="CHEBI:15378"/>
        <dbReference type="ChEBI" id="CHEBI:57856"/>
        <dbReference type="ChEBI" id="CHEBI:59789"/>
        <dbReference type="ChEBI" id="CHEBI:90615"/>
        <dbReference type="ChEBI" id="CHEBI:90616"/>
        <dbReference type="EC" id="2.1.1.72"/>
    </reaction>
</comment>
<dbReference type="PANTHER" id="PTHR30481:SF3">
    <property type="entry name" value="DNA ADENINE METHYLASE"/>
    <property type="match status" value="1"/>
</dbReference>